<dbReference type="EMBL" id="SHMQ01000002">
    <property type="protein sequence ID" value="RZV40281.1"/>
    <property type="molecule type" value="Genomic_DNA"/>
</dbReference>
<accession>A0A520XGF1</accession>
<reference evidence="2 3" key="1">
    <citation type="submission" date="2019-01" db="EMBL/GenBank/DDBJ databases">
        <title>Insights into ecological role of a new deltaproteobacterial order Candidatus Sinidesulfobacterales (Sva0485) by metagenomics and metatranscriptomics.</title>
        <authorList>
            <person name="Tan S."/>
            <person name="Liu J."/>
            <person name="Fang Y."/>
            <person name="Hedlund B."/>
            <person name="Lian Z.-H."/>
            <person name="Huang L.-Y."/>
            <person name="Li J.-T."/>
            <person name="Huang L.-N."/>
            <person name="Li W.-J."/>
            <person name="Jiang H.-C."/>
            <person name="Dong H.-L."/>
            <person name="Shu W.-S."/>
        </authorList>
    </citation>
    <scope>NUCLEOTIDE SEQUENCE [LARGE SCALE GENOMIC DNA]</scope>
    <source>
        <strain evidence="2">AP4</strain>
    </source>
</reference>
<name>A0A520XGF1_9DELT</name>
<dbReference type="Proteomes" id="UP000322454">
    <property type="component" value="Unassembled WGS sequence"/>
</dbReference>
<evidence type="ECO:0000313" key="2">
    <source>
        <dbReference type="EMBL" id="RZV40281.1"/>
    </source>
</evidence>
<gene>
    <name evidence="2" type="ORF">EVJ48_01945</name>
</gene>
<comment type="caution">
    <text evidence="2">The sequence shown here is derived from an EMBL/GenBank/DDBJ whole genome shotgun (WGS) entry which is preliminary data.</text>
</comment>
<evidence type="ECO:0000313" key="3">
    <source>
        <dbReference type="Proteomes" id="UP000322454"/>
    </source>
</evidence>
<feature type="transmembrane region" description="Helical" evidence="1">
    <location>
        <begin position="6"/>
        <end position="26"/>
    </location>
</feature>
<protein>
    <submittedName>
        <fullName evidence="2">Uncharacterized protein</fullName>
    </submittedName>
</protein>
<dbReference type="AlphaFoldDB" id="A0A520XGF1"/>
<sequence length="84" mass="9794">MVNTIIIILGIIMIGLGLIGRIKNYFAKKNGEMLHYYNSKVDYNKSPFNVDYSEDDDDHPFNSYNYDYSYVSRDSTEISSDDYI</sequence>
<keyword evidence="1" id="KW-0472">Membrane</keyword>
<keyword evidence="1" id="KW-1133">Transmembrane helix</keyword>
<evidence type="ECO:0000256" key="1">
    <source>
        <dbReference type="SAM" id="Phobius"/>
    </source>
</evidence>
<keyword evidence="1" id="KW-0812">Transmembrane</keyword>
<organism evidence="2 3">
    <name type="scientific">Candidatus Acidulodesulfobacterium acidiphilum</name>
    <dbReference type="NCBI Taxonomy" id="2597224"/>
    <lineage>
        <taxon>Bacteria</taxon>
        <taxon>Deltaproteobacteria</taxon>
        <taxon>Candidatus Acidulodesulfobacterales</taxon>
        <taxon>Candidatus Acidulodesulfobacterium</taxon>
    </lineage>
</organism>
<proteinExistence type="predicted"/>